<gene>
    <name evidence="2" type="ORF">Asera_30830</name>
</gene>
<keyword evidence="3" id="KW-1185">Reference proteome</keyword>
<accession>A0A810L268</accession>
<evidence type="ECO:0000313" key="3">
    <source>
        <dbReference type="Proteomes" id="UP000680750"/>
    </source>
</evidence>
<dbReference type="AlphaFoldDB" id="A0A810L268"/>
<feature type="region of interest" description="Disordered" evidence="1">
    <location>
        <begin position="1"/>
        <end position="94"/>
    </location>
</feature>
<protein>
    <submittedName>
        <fullName evidence="2">Uncharacterized protein</fullName>
    </submittedName>
</protein>
<feature type="compositionally biased region" description="Low complexity" evidence="1">
    <location>
        <begin position="60"/>
        <end position="74"/>
    </location>
</feature>
<feature type="compositionally biased region" description="Polar residues" evidence="1">
    <location>
        <begin position="81"/>
        <end position="94"/>
    </location>
</feature>
<name>A0A810L268_9ACTN</name>
<evidence type="ECO:0000256" key="1">
    <source>
        <dbReference type="SAM" id="MobiDB-lite"/>
    </source>
</evidence>
<dbReference type="EMBL" id="AP023354">
    <property type="protein sequence ID" value="BCJ28975.1"/>
    <property type="molecule type" value="Genomic_DNA"/>
</dbReference>
<dbReference type="KEGG" id="aser:Asera_30830"/>
<evidence type="ECO:0000313" key="2">
    <source>
        <dbReference type="EMBL" id="BCJ28975.1"/>
    </source>
</evidence>
<proteinExistence type="predicted"/>
<dbReference type="Proteomes" id="UP000680750">
    <property type="component" value="Chromosome"/>
</dbReference>
<organism evidence="2 3">
    <name type="scientific">Actinocatenispora sera</name>
    <dbReference type="NCBI Taxonomy" id="390989"/>
    <lineage>
        <taxon>Bacteria</taxon>
        <taxon>Bacillati</taxon>
        <taxon>Actinomycetota</taxon>
        <taxon>Actinomycetes</taxon>
        <taxon>Micromonosporales</taxon>
        <taxon>Micromonosporaceae</taxon>
        <taxon>Actinocatenispora</taxon>
    </lineage>
</organism>
<feature type="compositionally biased region" description="Polar residues" evidence="1">
    <location>
        <begin position="1"/>
        <end position="16"/>
    </location>
</feature>
<sequence>MPNDNAPTTAAGTAMNSPGGIASPHPDDRRLSQPVRRHDGPAPPDASAGGTPPVKHQRPSASASANAERSAPASGSAMPRSDSSYSTQTPVTPA</sequence>
<reference evidence="2" key="1">
    <citation type="submission" date="2020-08" db="EMBL/GenBank/DDBJ databases">
        <title>Whole genome shotgun sequence of Actinocatenispora sera NBRC 101916.</title>
        <authorList>
            <person name="Komaki H."/>
            <person name="Tamura T."/>
        </authorList>
    </citation>
    <scope>NUCLEOTIDE SEQUENCE</scope>
    <source>
        <strain evidence="2">NBRC 101916</strain>
    </source>
</reference>
<feature type="compositionally biased region" description="Basic and acidic residues" evidence="1">
    <location>
        <begin position="25"/>
        <end position="40"/>
    </location>
</feature>